<sequence>MTNEQVRLIEGYANDLPVLLKKLDKVLVINNVTFWEQPVGTLEKIRIQMKAGGKIALTIRPHEKGATDDTIDLIGGQLSPLLANAGFTDVEFFIKPTNPCNIVCALGTK</sequence>
<organism evidence="1 2">
    <name type="scientific">Virgibacillus siamensis</name>
    <dbReference type="NCBI Taxonomy" id="480071"/>
    <lineage>
        <taxon>Bacteria</taxon>
        <taxon>Bacillati</taxon>
        <taxon>Bacillota</taxon>
        <taxon>Bacilli</taxon>
        <taxon>Bacillales</taxon>
        <taxon>Bacillaceae</taxon>
        <taxon>Virgibacillus</taxon>
    </lineage>
</organism>
<gene>
    <name evidence="1" type="ORF">GCM10009001_11910</name>
</gene>
<name>A0ABN1FTV2_9BACI</name>
<dbReference type="Proteomes" id="UP001500866">
    <property type="component" value="Unassembled WGS sequence"/>
</dbReference>
<keyword evidence="2" id="KW-1185">Reference proteome</keyword>
<dbReference type="SUPFAM" id="SSF53335">
    <property type="entry name" value="S-adenosyl-L-methionine-dependent methyltransferases"/>
    <property type="match status" value="1"/>
</dbReference>
<accession>A0ABN1FTV2</accession>
<reference evidence="1 2" key="1">
    <citation type="journal article" date="2019" name="Int. J. Syst. Evol. Microbiol.">
        <title>The Global Catalogue of Microorganisms (GCM) 10K type strain sequencing project: providing services to taxonomists for standard genome sequencing and annotation.</title>
        <authorList>
            <consortium name="The Broad Institute Genomics Platform"/>
            <consortium name="The Broad Institute Genome Sequencing Center for Infectious Disease"/>
            <person name="Wu L."/>
            <person name="Ma J."/>
        </authorList>
    </citation>
    <scope>NUCLEOTIDE SEQUENCE [LARGE SCALE GENOMIC DNA]</scope>
    <source>
        <strain evidence="1 2">JCM 15395</strain>
    </source>
</reference>
<evidence type="ECO:0000313" key="2">
    <source>
        <dbReference type="Proteomes" id="UP001500866"/>
    </source>
</evidence>
<proteinExistence type="predicted"/>
<comment type="caution">
    <text evidence="1">The sequence shown here is derived from an EMBL/GenBank/DDBJ whole genome shotgun (WGS) entry which is preliminary data.</text>
</comment>
<dbReference type="InterPro" id="IPR029063">
    <property type="entry name" value="SAM-dependent_MTases_sf"/>
</dbReference>
<protein>
    <submittedName>
        <fullName evidence="1">Uncharacterized protein</fullName>
    </submittedName>
</protein>
<evidence type="ECO:0000313" key="1">
    <source>
        <dbReference type="EMBL" id="GAA0597351.1"/>
    </source>
</evidence>
<dbReference type="EMBL" id="BAAADS010000008">
    <property type="protein sequence ID" value="GAA0597351.1"/>
    <property type="molecule type" value="Genomic_DNA"/>
</dbReference>
<dbReference type="Gene3D" id="3.40.50.150">
    <property type="entry name" value="Vaccinia Virus protein VP39"/>
    <property type="match status" value="1"/>
</dbReference>